<sequence length="62" mass="7327">MGIWFMIKRTFKLTGSFKRDLKNHYLELVDERWATVITCLAHNIPLPPQFVDHPLQGNRQGF</sequence>
<organism evidence="1">
    <name type="scientific">Dichelobacter nodosus</name>
    <name type="common">Bacteroides nodosus</name>
    <dbReference type="NCBI Taxonomy" id="870"/>
    <lineage>
        <taxon>Bacteria</taxon>
        <taxon>Pseudomonadati</taxon>
        <taxon>Pseudomonadota</taxon>
        <taxon>Gammaproteobacteria</taxon>
        <taxon>Cardiobacteriales</taxon>
        <taxon>Cardiobacteriaceae</taxon>
        <taxon>Dichelobacter</taxon>
    </lineage>
</organism>
<name>Q46536_DICNO</name>
<proteinExistence type="predicted"/>
<evidence type="ECO:0000313" key="1">
    <source>
        <dbReference type="EMBL" id="AAC44628.1"/>
    </source>
</evidence>
<dbReference type="InterPro" id="IPR035093">
    <property type="entry name" value="RelE/ParE_toxin_dom_sf"/>
</dbReference>
<dbReference type="Pfam" id="PF15738">
    <property type="entry name" value="YafQ_toxin"/>
    <property type="match status" value="1"/>
</dbReference>
<dbReference type="InterPro" id="IPR004386">
    <property type="entry name" value="Toxin_YafQ-like"/>
</dbReference>
<gene>
    <name evidence="1" type="primary">orf62</name>
</gene>
<protein>
    <submittedName>
        <fullName evidence="1">Uncharacterized protein orf62</fullName>
    </submittedName>
</protein>
<dbReference type="AlphaFoldDB" id="Q46536"/>
<accession>Q46536</accession>
<dbReference type="EMBL" id="U39547">
    <property type="protein sequence ID" value="AAC44628.1"/>
    <property type="molecule type" value="Genomic_DNA"/>
</dbReference>
<reference evidence="1" key="1">
    <citation type="journal article" date="1996" name="Vet. Microbiol.">
        <title>Comparison of gene probe and conventional methods for the differentiation of ovine footrot isolates of Dichelobacter nodosus.</title>
        <authorList>
            <person name="Rood J.I."/>
            <person name="Howarth P.A."/>
            <person name="Haring V."/>
            <person name="Billington S.J."/>
            <person name="Yong W.K."/>
            <person name="Liu D."/>
            <person name="Palmer M.A."/>
            <person name="Pitman D.R."/>
            <person name="Links I."/>
            <person name="Stewart D.J."/>
            <person name="Vaughan J.A."/>
        </authorList>
    </citation>
    <scope>NUCLEOTIDE SEQUENCE</scope>
    <source>
        <strain evidence="1">HA338</strain>
    </source>
</reference>
<dbReference type="SUPFAM" id="SSF143011">
    <property type="entry name" value="RelE-like"/>
    <property type="match status" value="1"/>
</dbReference>
<dbReference type="Gene3D" id="3.30.2310.20">
    <property type="entry name" value="RelE-like"/>
    <property type="match status" value="1"/>
</dbReference>